<protein>
    <submittedName>
        <fullName evidence="1">Uncharacterized protein</fullName>
    </submittedName>
</protein>
<organism evidence="1 2">
    <name type="scientific">Ornithinibacillus xuwenensis</name>
    <dbReference type="NCBI Taxonomy" id="3144668"/>
    <lineage>
        <taxon>Bacteria</taxon>
        <taxon>Bacillati</taxon>
        <taxon>Bacillota</taxon>
        <taxon>Bacilli</taxon>
        <taxon>Bacillales</taxon>
        <taxon>Bacillaceae</taxon>
        <taxon>Ornithinibacillus</taxon>
    </lineage>
</organism>
<keyword evidence="2" id="KW-1185">Reference proteome</keyword>
<dbReference type="RefSeq" id="WP_345823755.1">
    <property type="nucleotide sequence ID" value="NZ_JBDIML010000001.1"/>
</dbReference>
<comment type="caution">
    <text evidence="1">The sequence shown here is derived from an EMBL/GenBank/DDBJ whole genome shotgun (WGS) entry which is preliminary data.</text>
</comment>
<evidence type="ECO:0000313" key="2">
    <source>
        <dbReference type="Proteomes" id="UP001444625"/>
    </source>
</evidence>
<dbReference type="Proteomes" id="UP001444625">
    <property type="component" value="Unassembled WGS sequence"/>
</dbReference>
<name>A0ABU9XHG9_9BACI</name>
<dbReference type="EMBL" id="JBDIML010000001">
    <property type="protein sequence ID" value="MEN2766302.1"/>
    <property type="molecule type" value="Genomic_DNA"/>
</dbReference>
<accession>A0ABU9XHG9</accession>
<proteinExistence type="predicted"/>
<evidence type="ECO:0000313" key="1">
    <source>
        <dbReference type="EMBL" id="MEN2766302.1"/>
    </source>
</evidence>
<reference evidence="1 2" key="1">
    <citation type="submission" date="2024-05" db="EMBL/GenBank/DDBJ databases">
        <authorList>
            <person name="Haq I."/>
            <person name="Ullah Z."/>
            <person name="Ahmad R."/>
            <person name="Li M."/>
            <person name="Tong Y."/>
        </authorList>
    </citation>
    <scope>NUCLEOTIDE SEQUENCE [LARGE SCALE GENOMIC DNA]</scope>
    <source>
        <strain evidence="1 2">16A2E</strain>
    </source>
</reference>
<gene>
    <name evidence="1" type="ORF">ABC228_03815</name>
</gene>
<sequence>MEIKGVSINRDILNDWIQKAVPKYDLYFFTEENKSLIDAFGSNALVMPADNFYQNPYFNEFDTVNSYRQWQITKDVTMVCILPPNHILTLNEKMRREIFEIQKTVNSV</sequence>